<proteinExistence type="inferred from homology"/>
<organism evidence="18 19">
    <name type="scientific">Caldicoprobacter faecalis</name>
    <dbReference type="NCBI Taxonomy" id="937334"/>
    <lineage>
        <taxon>Bacteria</taxon>
        <taxon>Bacillati</taxon>
        <taxon>Bacillota</taxon>
        <taxon>Clostridia</taxon>
        <taxon>Caldicoprobacterales</taxon>
        <taxon>Caldicoprobacteraceae</taxon>
        <taxon>Caldicoprobacter</taxon>
    </lineage>
</organism>
<dbReference type="OrthoDB" id="9805026at2"/>
<feature type="binding site" evidence="15">
    <location>
        <position position="51"/>
    </location>
    <ligand>
        <name>Mg(2+)</name>
        <dbReference type="ChEBI" id="CHEBI:18420"/>
    </ligand>
</feature>
<evidence type="ECO:0000256" key="14">
    <source>
        <dbReference type="ARBA" id="ARBA00022884"/>
    </source>
</evidence>
<sequence>MLSENRERQLREFESVLGYRFENIELLNTALTHSSYANERGGGMQHNERLEFLGDSVLSLVISEYLYKNFPDLPEGSLTKIKAFVVSEVCLAEAARRIGLGQQLLLGRGEEHTGGRDRASILADAFESTIAAIFLDGGLERAREFVLKSLSGFVSDVLSGKGLRDYKTDLQEILQSQSDEAIEYRIVGDLGPDHQKIFIARVYHGDKLLGEGIGRSKKEAEQHAAQKALEDMGK</sequence>
<dbReference type="PANTHER" id="PTHR11207">
    <property type="entry name" value="RIBONUCLEASE III"/>
    <property type="match status" value="1"/>
</dbReference>
<dbReference type="Pfam" id="PF14622">
    <property type="entry name" value="Ribonucleas_3_3"/>
    <property type="match status" value="1"/>
</dbReference>
<feature type="active site" evidence="15">
    <location>
        <position position="127"/>
    </location>
</feature>
<feature type="active site" evidence="15">
    <location>
        <position position="55"/>
    </location>
</feature>
<keyword evidence="12 15" id="KW-0378">Hydrolase</keyword>
<keyword evidence="6 15" id="KW-0698">rRNA processing</keyword>
<dbReference type="SUPFAM" id="SSF54768">
    <property type="entry name" value="dsRNA-binding domain-like"/>
    <property type="match status" value="1"/>
</dbReference>
<dbReference type="InterPro" id="IPR011907">
    <property type="entry name" value="RNase_III"/>
</dbReference>
<dbReference type="SUPFAM" id="SSF69065">
    <property type="entry name" value="RNase III domain-like"/>
    <property type="match status" value="1"/>
</dbReference>
<keyword evidence="13 15" id="KW-0460">Magnesium</keyword>
<evidence type="ECO:0000256" key="5">
    <source>
        <dbReference type="ARBA" id="ARBA00022490"/>
    </source>
</evidence>
<dbReference type="SMART" id="SM00358">
    <property type="entry name" value="DSRM"/>
    <property type="match status" value="1"/>
</dbReference>
<evidence type="ECO:0000256" key="3">
    <source>
        <dbReference type="ARBA" id="ARBA00010183"/>
    </source>
</evidence>
<dbReference type="CDD" id="cd00593">
    <property type="entry name" value="RIBOc"/>
    <property type="match status" value="1"/>
</dbReference>
<evidence type="ECO:0000256" key="2">
    <source>
        <dbReference type="ARBA" id="ARBA00004496"/>
    </source>
</evidence>
<dbReference type="PANTHER" id="PTHR11207:SF0">
    <property type="entry name" value="RIBONUCLEASE 3"/>
    <property type="match status" value="1"/>
</dbReference>
<dbReference type="EC" id="3.1.26.3" evidence="15"/>
<dbReference type="RefSeq" id="WP_025746442.1">
    <property type="nucleotide sequence ID" value="NZ_FOXR01000006.1"/>
</dbReference>
<keyword evidence="7 15" id="KW-0507">mRNA processing</keyword>
<evidence type="ECO:0000256" key="7">
    <source>
        <dbReference type="ARBA" id="ARBA00022664"/>
    </source>
</evidence>
<dbReference type="GO" id="GO:0004525">
    <property type="term" value="F:ribonuclease III activity"/>
    <property type="evidence" value="ECO:0007669"/>
    <property type="project" value="UniProtKB-UniRule"/>
</dbReference>
<evidence type="ECO:0000259" key="17">
    <source>
        <dbReference type="PROSITE" id="PS50142"/>
    </source>
</evidence>
<dbReference type="GO" id="GO:0010468">
    <property type="term" value="P:regulation of gene expression"/>
    <property type="evidence" value="ECO:0007669"/>
    <property type="project" value="TreeGrafter"/>
</dbReference>
<keyword evidence="11 15" id="KW-0255">Endonuclease</keyword>
<dbReference type="AlphaFoldDB" id="A0A1I5U489"/>
<keyword evidence="8 15" id="KW-0819">tRNA processing</keyword>
<dbReference type="Proteomes" id="UP000198577">
    <property type="component" value="Unassembled WGS sequence"/>
</dbReference>
<dbReference type="STRING" id="937334.SAMN05444406_1069"/>
<dbReference type="GO" id="GO:0006364">
    <property type="term" value="P:rRNA processing"/>
    <property type="evidence" value="ECO:0007669"/>
    <property type="project" value="UniProtKB-UniRule"/>
</dbReference>
<dbReference type="GO" id="GO:0008033">
    <property type="term" value="P:tRNA processing"/>
    <property type="evidence" value="ECO:0007669"/>
    <property type="project" value="UniProtKB-KW"/>
</dbReference>
<feature type="domain" description="RNase III" evidence="17">
    <location>
        <begin position="10"/>
        <end position="138"/>
    </location>
</feature>
<dbReference type="GO" id="GO:0003725">
    <property type="term" value="F:double-stranded RNA binding"/>
    <property type="evidence" value="ECO:0007669"/>
    <property type="project" value="TreeGrafter"/>
</dbReference>
<keyword evidence="14 15" id="KW-0694">RNA-binding</keyword>
<evidence type="ECO:0000259" key="16">
    <source>
        <dbReference type="PROSITE" id="PS50137"/>
    </source>
</evidence>
<keyword evidence="19" id="KW-1185">Reference proteome</keyword>
<dbReference type="GO" id="GO:0042802">
    <property type="term" value="F:identical protein binding"/>
    <property type="evidence" value="ECO:0007669"/>
    <property type="project" value="UniProtKB-ARBA"/>
</dbReference>
<evidence type="ECO:0000256" key="12">
    <source>
        <dbReference type="ARBA" id="ARBA00022801"/>
    </source>
</evidence>
<dbReference type="Gene3D" id="1.10.1520.10">
    <property type="entry name" value="Ribonuclease III domain"/>
    <property type="match status" value="1"/>
</dbReference>
<comment type="similarity">
    <text evidence="3">Belongs to the ribonuclease III family.</text>
</comment>
<dbReference type="GO" id="GO:0005737">
    <property type="term" value="C:cytoplasm"/>
    <property type="evidence" value="ECO:0007669"/>
    <property type="project" value="UniProtKB-SubCell"/>
</dbReference>
<feature type="binding site" evidence="15">
    <location>
        <position position="127"/>
    </location>
    <ligand>
        <name>Mg(2+)</name>
        <dbReference type="ChEBI" id="CHEBI:18420"/>
    </ligand>
</feature>
<dbReference type="PROSITE" id="PS00517">
    <property type="entry name" value="RNASE_3_1"/>
    <property type="match status" value="1"/>
</dbReference>
<dbReference type="FunFam" id="3.30.160.20:FF:000003">
    <property type="entry name" value="Ribonuclease 3"/>
    <property type="match status" value="1"/>
</dbReference>
<comment type="cofactor">
    <cofactor evidence="15">
        <name>Mg(2+)</name>
        <dbReference type="ChEBI" id="CHEBI:18420"/>
    </cofactor>
</comment>
<keyword evidence="5 15" id="KW-0963">Cytoplasm</keyword>
<dbReference type="GO" id="GO:0006397">
    <property type="term" value="P:mRNA processing"/>
    <property type="evidence" value="ECO:0007669"/>
    <property type="project" value="UniProtKB-UniRule"/>
</dbReference>
<keyword evidence="15" id="KW-0699">rRNA-binding</keyword>
<feature type="domain" description="DRBM" evidence="16">
    <location>
        <begin position="165"/>
        <end position="234"/>
    </location>
</feature>
<dbReference type="InterPro" id="IPR000999">
    <property type="entry name" value="RNase_III_dom"/>
</dbReference>
<keyword evidence="10 15" id="KW-0479">Metal-binding</keyword>
<evidence type="ECO:0000256" key="11">
    <source>
        <dbReference type="ARBA" id="ARBA00022759"/>
    </source>
</evidence>
<evidence type="ECO:0000256" key="13">
    <source>
        <dbReference type="ARBA" id="ARBA00022842"/>
    </source>
</evidence>
<gene>
    <name evidence="15" type="primary">rnc</name>
    <name evidence="18" type="ORF">SAMN05444406_1069</name>
</gene>
<dbReference type="InterPro" id="IPR014720">
    <property type="entry name" value="dsRBD_dom"/>
</dbReference>
<reference evidence="18 19" key="1">
    <citation type="submission" date="2016-10" db="EMBL/GenBank/DDBJ databases">
        <authorList>
            <person name="de Groot N.N."/>
        </authorList>
    </citation>
    <scope>NUCLEOTIDE SEQUENCE [LARGE SCALE GENOMIC DNA]</scope>
    <source>
        <strain evidence="18 19">DSM 20678</strain>
    </source>
</reference>
<evidence type="ECO:0000313" key="19">
    <source>
        <dbReference type="Proteomes" id="UP000198577"/>
    </source>
</evidence>
<evidence type="ECO:0000256" key="6">
    <source>
        <dbReference type="ARBA" id="ARBA00022552"/>
    </source>
</evidence>
<keyword evidence="9 15" id="KW-0540">Nuclease</keyword>
<comment type="catalytic activity">
    <reaction evidence="1 15">
        <text>Endonucleolytic cleavage to 5'-phosphomonoester.</text>
        <dbReference type="EC" id="3.1.26.3"/>
    </reaction>
</comment>
<dbReference type="FunFam" id="1.10.1520.10:FF:000001">
    <property type="entry name" value="Ribonuclease 3"/>
    <property type="match status" value="1"/>
</dbReference>
<evidence type="ECO:0000313" key="18">
    <source>
        <dbReference type="EMBL" id="SFP89727.1"/>
    </source>
</evidence>
<dbReference type="CDD" id="cd10845">
    <property type="entry name" value="DSRM_RNAse_III_family"/>
    <property type="match status" value="1"/>
</dbReference>
<evidence type="ECO:0000256" key="8">
    <source>
        <dbReference type="ARBA" id="ARBA00022694"/>
    </source>
</evidence>
<dbReference type="NCBIfam" id="TIGR02191">
    <property type="entry name" value="RNaseIII"/>
    <property type="match status" value="1"/>
</dbReference>
<evidence type="ECO:0000256" key="1">
    <source>
        <dbReference type="ARBA" id="ARBA00000109"/>
    </source>
</evidence>
<protein>
    <recommendedName>
        <fullName evidence="15">Ribonuclease 3</fullName>
        <ecNumber evidence="15">3.1.26.3</ecNumber>
    </recommendedName>
    <alternativeName>
        <fullName evidence="15">Ribonuclease III</fullName>
        <shortName evidence="15">RNase III</shortName>
    </alternativeName>
</protein>
<dbReference type="Gene3D" id="3.30.160.20">
    <property type="match status" value="1"/>
</dbReference>
<comment type="subcellular location">
    <subcellularLocation>
        <location evidence="2 15">Cytoplasm</location>
    </subcellularLocation>
</comment>
<dbReference type="GO" id="GO:0046872">
    <property type="term" value="F:metal ion binding"/>
    <property type="evidence" value="ECO:0007669"/>
    <property type="project" value="UniProtKB-KW"/>
</dbReference>
<dbReference type="GO" id="GO:0019843">
    <property type="term" value="F:rRNA binding"/>
    <property type="evidence" value="ECO:0007669"/>
    <property type="project" value="UniProtKB-KW"/>
</dbReference>
<evidence type="ECO:0000256" key="4">
    <source>
        <dbReference type="ARBA" id="ARBA00011738"/>
    </source>
</evidence>
<feature type="binding site" evidence="15">
    <location>
        <position position="124"/>
    </location>
    <ligand>
        <name>Mg(2+)</name>
        <dbReference type="ChEBI" id="CHEBI:18420"/>
    </ligand>
</feature>
<dbReference type="EMBL" id="FOXR01000006">
    <property type="protein sequence ID" value="SFP89727.1"/>
    <property type="molecule type" value="Genomic_DNA"/>
</dbReference>
<comment type="subunit">
    <text evidence="4 15">Homodimer.</text>
</comment>
<dbReference type="InterPro" id="IPR036389">
    <property type="entry name" value="RNase_III_sf"/>
</dbReference>
<accession>A0A1I5U489</accession>
<evidence type="ECO:0000256" key="9">
    <source>
        <dbReference type="ARBA" id="ARBA00022722"/>
    </source>
</evidence>
<evidence type="ECO:0000256" key="15">
    <source>
        <dbReference type="HAMAP-Rule" id="MF_00104"/>
    </source>
</evidence>
<name>A0A1I5U489_9FIRM</name>
<comment type="function">
    <text evidence="15">Digests double-stranded RNA. Involved in the processing of primary rRNA transcript to yield the immediate precursors to the large and small rRNAs (23S and 16S). Processes some mRNAs, and tRNAs when they are encoded in the rRNA operon. Processes pre-crRNA and tracrRNA of type II CRISPR loci if present in the organism.</text>
</comment>
<dbReference type="PROSITE" id="PS50142">
    <property type="entry name" value="RNASE_3_2"/>
    <property type="match status" value="1"/>
</dbReference>
<dbReference type="Pfam" id="PF00035">
    <property type="entry name" value="dsrm"/>
    <property type="match status" value="1"/>
</dbReference>
<dbReference type="PROSITE" id="PS50137">
    <property type="entry name" value="DS_RBD"/>
    <property type="match status" value="1"/>
</dbReference>
<dbReference type="HAMAP" id="MF_00104">
    <property type="entry name" value="RNase_III"/>
    <property type="match status" value="1"/>
</dbReference>
<dbReference type="SMART" id="SM00535">
    <property type="entry name" value="RIBOc"/>
    <property type="match status" value="1"/>
</dbReference>
<evidence type="ECO:0000256" key="10">
    <source>
        <dbReference type="ARBA" id="ARBA00022723"/>
    </source>
</evidence>